<feature type="domain" description="Response regulatory" evidence="2">
    <location>
        <begin position="6"/>
        <end position="122"/>
    </location>
</feature>
<dbReference type="CDD" id="cd17538">
    <property type="entry name" value="REC_D1_PleD-like"/>
    <property type="match status" value="1"/>
</dbReference>
<dbReference type="CDD" id="cd00077">
    <property type="entry name" value="HDc"/>
    <property type="match status" value="1"/>
</dbReference>
<dbReference type="GO" id="GO:0000160">
    <property type="term" value="P:phosphorelay signal transduction system"/>
    <property type="evidence" value="ECO:0007669"/>
    <property type="project" value="InterPro"/>
</dbReference>
<keyword evidence="1" id="KW-0597">Phosphoprotein</keyword>
<evidence type="ECO:0000259" key="3">
    <source>
        <dbReference type="PROSITE" id="PS51832"/>
    </source>
</evidence>
<dbReference type="Pfam" id="PF13487">
    <property type="entry name" value="HD_5"/>
    <property type="match status" value="1"/>
</dbReference>
<proteinExistence type="predicted"/>
<dbReference type="PROSITE" id="PS50110">
    <property type="entry name" value="RESPONSE_REGULATORY"/>
    <property type="match status" value="1"/>
</dbReference>
<feature type="modified residue" description="4-aspartylphosphate" evidence="1">
    <location>
        <position position="55"/>
    </location>
</feature>
<dbReference type="SUPFAM" id="SSF52172">
    <property type="entry name" value="CheY-like"/>
    <property type="match status" value="1"/>
</dbReference>
<dbReference type="Gene3D" id="1.10.3210.10">
    <property type="entry name" value="Hypothetical protein af1432"/>
    <property type="match status" value="1"/>
</dbReference>
<evidence type="ECO:0000256" key="1">
    <source>
        <dbReference type="PROSITE-ProRule" id="PRU00169"/>
    </source>
</evidence>
<dbReference type="EMBL" id="DRNB01000019">
    <property type="protein sequence ID" value="HHJ63409.1"/>
    <property type="molecule type" value="Genomic_DNA"/>
</dbReference>
<accession>A0A7C5L289</accession>
<evidence type="ECO:0000259" key="2">
    <source>
        <dbReference type="PROSITE" id="PS50110"/>
    </source>
</evidence>
<protein>
    <submittedName>
        <fullName evidence="4">Response regulator</fullName>
    </submittedName>
</protein>
<feature type="non-terminal residue" evidence="4">
    <location>
        <position position="272"/>
    </location>
</feature>
<feature type="domain" description="HD-GYP" evidence="3">
    <location>
        <begin position="149"/>
        <end position="272"/>
    </location>
</feature>
<dbReference type="InterPro" id="IPR003607">
    <property type="entry name" value="HD/PDEase_dom"/>
</dbReference>
<comment type="caution">
    <text evidence="4">The sequence shown here is derived from an EMBL/GenBank/DDBJ whole genome shotgun (WGS) entry which is preliminary data.</text>
</comment>
<dbReference type="PANTHER" id="PTHR45228">
    <property type="entry name" value="CYCLIC DI-GMP PHOSPHODIESTERASE TM_0186-RELATED"/>
    <property type="match status" value="1"/>
</dbReference>
<dbReference type="Pfam" id="PF00072">
    <property type="entry name" value="Response_reg"/>
    <property type="match status" value="1"/>
</dbReference>
<dbReference type="InterPro" id="IPR052020">
    <property type="entry name" value="Cyclic_di-GMP/3'3'-cGAMP_PDE"/>
</dbReference>
<evidence type="ECO:0000313" key="4">
    <source>
        <dbReference type="EMBL" id="HHJ63409.1"/>
    </source>
</evidence>
<dbReference type="SMART" id="SM00448">
    <property type="entry name" value="REC"/>
    <property type="match status" value="1"/>
</dbReference>
<organism evidence="4">
    <name type="scientific">Aquifex aeolicus</name>
    <dbReference type="NCBI Taxonomy" id="63363"/>
    <lineage>
        <taxon>Bacteria</taxon>
        <taxon>Pseudomonadati</taxon>
        <taxon>Aquificota</taxon>
        <taxon>Aquificia</taxon>
        <taxon>Aquificales</taxon>
        <taxon>Aquificaceae</taxon>
        <taxon>Aquifex</taxon>
    </lineage>
</organism>
<dbReference type="PROSITE" id="PS51832">
    <property type="entry name" value="HD_GYP"/>
    <property type="match status" value="1"/>
</dbReference>
<sequence length="272" mass="31206">METGSKILVVDDEPQNRLLLRLFCEKWGYRVLEASDGLEALEVARAEVPDVVIMDVMMPGMDGFTATREIKGDPRTAFIPVIIVTALDAREDRLRGIEAGADDFLTKPIDMEELKLRLKNTLKIKAYHDLLREYNRQLEREVLKRTEELKRSYLDTLYRLAKAAEYKDPETGNHIKRISYYSKELALALGMDRKFAEQIFYASPMHDVGKVGVPESVLLKRGTLSPKEWELVKRHTLIGGEILDSPRAPIIEMAREIALHHHERWDGSGYPF</sequence>
<name>A0A7C5L289_AQUAO</name>
<dbReference type="InterPro" id="IPR037522">
    <property type="entry name" value="HD_GYP_dom"/>
</dbReference>
<dbReference type="AlphaFoldDB" id="A0A7C5L289"/>
<dbReference type="InterPro" id="IPR001789">
    <property type="entry name" value="Sig_transdc_resp-reg_receiver"/>
</dbReference>
<dbReference type="Gene3D" id="3.40.50.2300">
    <property type="match status" value="1"/>
</dbReference>
<gene>
    <name evidence="4" type="ORF">ENJ61_00720</name>
</gene>
<dbReference type="SUPFAM" id="SSF109604">
    <property type="entry name" value="HD-domain/PDEase-like"/>
    <property type="match status" value="1"/>
</dbReference>
<dbReference type="InterPro" id="IPR011006">
    <property type="entry name" value="CheY-like_superfamily"/>
</dbReference>
<reference evidence="4" key="1">
    <citation type="journal article" date="2020" name="mSystems">
        <title>Genome- and Community-Level Interaction Insights into Carbon Utilization and Element Cycling Functions of Hydrothermarchaeota in Hydrothermal Sediment.</title>
        <authorList>
            <person name="Zhou Z."/>
            <person name="Liu Y."/>
            <person name="Xu W."/>
            <person name="Pan J."/>
            <person name="Luo Z.H."/>
            <person name="Li M."/>
        </authorList>
    </citation>
    <scope>NUCLEOTIDE SEQUENCE [LARGE SCALE GENOMIC DNA]</scope>
    <source>
        <strain evidence="4">HyVt-501</strain>
    </source>
</reference>
<dbReference type="Proteomes" id="UP000885792">
    <property type="component" value="Unassembled WGS sequence"/>
</dbReference>